<dbReference type="Pfam" id="PF08817">
    <property type="entry name" value="YukD"/>
    <property type="match status" value="1"/>
</dbReference>
<dbReference type="AlphaFoldDB" id="A0A1X1Z1F7"/>
<feature type="transmembrane region" description="Helical" evidence="7">
    <location>
        <begin position="176"/>
        <end position="195"/>
    </location>
</feature>
<evidence type="ECO:0000256" key="2">
    <source>
        <dbReference type="ARBA" id="ARBA00006162"/>
    </source>
</evidence>
<evidence type="ECO:0000313" key="10">
    <source>
        <dbReference type="Proteomes" id="UP000193781"/>
    </source>
</evidence>
<evidence type="ECO:0000256" key="6">
    <source>
        <dbReference type="ARBA" id="ARBA00023136"/>
    </source>
</evidence>
<dbReference type="Gene3D" id="3.10.20.90">
    <property type="entry name" value="Phosphatidylinositol 3-kinase Catalytic Subunit, Chain A, domain 1"/>
    <property type="match status" value="1"/>
</dbReference>
<evidence type="ECO:0000256" key="7">
    <source>
        <dbReference type="SAM" id="Phobius"/>
    </source>
</evidence>
<name>A0A1X1Z1F7_9MYCO</name>
<evidence type="ECO:0000256" key="5">
    <source>
        <dbReference type="ARBA" id="ARBA00022989"/>
    </source>
</evidence>
<dbReference type="NCBIfam" id="TIGR03920">
    <property type="entry name" value="T7SS_EccD"/>
    <property type="match status" value="1"/>
</dbReference>
<dbReference type="GO" id="GO:0005886">
    <property type="term" value="C:plasma membrane"/>
    <property type="evidence" value="ECO:0007669"/>
    <property type="project" value="UniProtKB-SubCell"/>
</dbReference>
<gene>
    <name evidence="9" type="ORF">AWC17_13295</name>
</gene>
<dbReference type="RefSeq" id="WP_167385623.1">
    <property type="nucleotide sequence ID" value="NZ_LQPH01000154.1"/>
</dbReference>
<feature type="transmembrane region" description="Helical" evidence="7">
    <location>
        <begin position="439"/>
        <end position="464"/>
    </location>
</feature>
<proteinExistence type="inferred from homology"/>
<sequence>MSTAADVPAAVGLPAVTRVAIFVGSTDIEAAAGAPGGVELDFSLPSGQQLVAVVEAVRGEIDRELHRRRLPTLNPRTTYVLCRADGRALDLDRTLEAAGVLDGEALWLLPVEATERFSRVIERVSTGVARSAAEQFAVVDPIIARRMATGLLAVLAAWMELILANLWAQAGSLMPAGASAVAAAALAGGAWVAAGSPVAARRRTADPLAWTALLCTAFAAGMAVPGRPGGWHVAAAALVVVIGAALLDLITGRFPGAAALCVTLGVVAMGAAIASVGGHIGAQRISVAVLTVSVFVVTYAANAGGLISGAPMPAFPSIRSRGTFERAPGAPRNTVSPVPGEQFVTGEQLARWARRGTLTATGMIVAAGLLVVGACRWVVQPGTAGDWRFVVFAVGICVIVALRSQSLIDRVQSIALTCAAVLGVAVIIGRYAAATVPAHIATTAVCALLVAVLAVGVVLGALWLPTASLKAPLRRAVMGVELLLTVVLTVPWMLWLMNAFAALRHMRH</sequence>
<keyword evidence="10" id="KW-1185">Reference proteome</keyword>
<dbReference type="EMBL" id="LQPH01000154">
    <property type="protein sequence ID" value="ORW17169.1"/>
    <property type="molecule type" value="Genomic_DNA"/>
</dbReference>
<reference evidence="9 10" key="1">
    <citation type="submission" date="2016-01" db="EMBL/GenBank/DDBJ databases">
        <title>The new phylogeny of the genus Mycobacterium.</title>
        <authorList>
            <person name="Tarcisio F."/>
            <person name="Conor M."/>
            <person name="Antonella G."/>
            <person name="Elisabetta G."/>
            <person name="Giulia F.S."/>
            <person name="Sara T."/>
            <person name="Anna F."/>
            <person name="Clotilde B."/>
            <person name="Roberto B."/>
            <person name="Veronica D.S."/>
            <person name="Fabio R."/>
            <person name="Monica P."/>
            <person name="Olivier J."/>
            <person name="Enrico T."/>
            <person name="Nicola S."/>
        </authorList>
    </citation>
    <scope>NUCLEOTIDE SEQUENCE [LARGE SCALE GENOMIC DNA]</scope>
    <source>
        <strain evidence="9 10">DSM 44803</strain>
    </source>
</reference>
<feature type="transmembrane region" description="Helical" evidence="7">
    <location>
        <begin position="358"/>
        <end position="379"/>
    </location>
</feature>
<accession>A0A1X1Z1F7</accession>
<dbReference type="Pfam" id="PF19053">
    <property type="entry name" value="EccD"/>
    <property type="match status" value="1"/>
</dbReference>
<comment type="similarity">
    <text evidence="2">Belongs to the EccD/Snm4 family.</text>
</comment>
<feature type="domain" description="EccD-like transmembrane" evidence="8">
    <location>
        <begin position="145"/>
        <end position="506"/>
    </location>
</feature>
<keyword evidence="4 7" id="KW-0812">Transmembrane</keyword>
<keyword evidence="5 7" id="KW-1133">Transmembrane helix</keyword>
<feature type="transmembrane region" description="Helical" evidence="7">
    <location>
        <begin position="151"/>
        <end position="170"/>
    </location>
</feature>
<organism evidence="9 10">
    <name type="scientific">Mycobacterium nebraskense</name>
    <dbReference type="NCBI Taxonomy" id="244292"/>
    <lineage>
        <taxon>Bacteria</taxon>
        <taxon>Bacillati</taxon>
        <taxon>Actinomycetota</taxon>
        <taxon>Actinomycetes</taxon>
        <taxon>Mycobacteriales</taxon>
        <taxon>Mycobacteriaceae</taxon>
        <taxon>Mycobacterium</taxon>
    </lineage>
</organism>
<comment type="subcellular location">
    <subcellularLocation>
        <location evidence="1">Cell membrane</location>
        <topology evidence="1">Multi-pass membrane protein</topology>
    </subcellularLocation>
</comment>
<dbReference type="InterPro" id="IPR044049">
    <property type="entry name" value="EccD_transm"/>
</dbReference>
<dbReference type="InterPro" id="IPR024962">
    <property type="entry name" value="YukD-like"/>
</dbReference>
<protein>
    <recommendedName>
        <fullName evidence="8">EccD-like transmembrane domain-containing protein</fullName>
    </recommendedName>
</protein>
<evidence type="ECO:0000313" key="9">
    <source>
        <dbReference type="EMBL" id="ORW17169.1"/>
    </source>
</evidence>
<feature type="transmembrane region" description="Helical" evidence="7">
    <location>
        <begin position="414"/>
        <end position="433"/>
    </location>
</feature>
<feature type="transmembrane region" description="Helical" evidence="7">
    <location>
        <begin position="287"/>
        <end position="310"/>
    </location>
</feature>
<keyword evidence="3" id="KW-1003">Cell membrane</keyword>
<evidence type="ECO:0000256" key="3">
    <source>
        <dbReference type="ARBA" id="ARBA00022475"/>
    </source>
</evidence>
<dbReference type="InterPro" id="IPR006707">
    <property type="entry name" value="T7SS_EccD"/>
</dbReference>
<comment type="caution">
    <text evidence="9">The sequence shown here is derived from an EMBL/GenBank/DDBJ whole genome shotgun (WGS) entry which is preliminary data.</text>
</comment>
<feature type="transmembrane region" description="Helical" evidence="7">
    <location>
        <begin position="230"/>
        <end position="250"/>
    </location>
</feature>
<evidence type="ECO:0000259" key="8">
    <source>
        <dbReference type="Pfam" id="PF19053"/>
    </source>
</evidence>
<dbReference type="Proteomes" id="UP000193781">
    <property type="component" value="Unassembled WGS sequence"/>
</dbReference>
<feature type="transmembrane region" description="Helical" evidence="7">
    <location>
        <begin position="385"/>
        <end position="402"/>
    </location>
</feature>
<evidence type="ECO:0000256" key="4">
    <source>
        <dbReference type="ARBA" id="ARBA00022692"/>
    </source>
</evidence>
<feature type="transmembrane region" description="Helical" evidence="7">
    <location>
        <begin position="476"/>
        <end position="497"/>
    </location>
</feature>
<feature type="transmembrane region" description="Helical" evidence="7">
    <location>
        <begin position="257"/>
        <end position="281"/>
    </location>
</feature>
<keyword evidence="6 7" id="KW-0472">Membrane</keyword>
<evidence type="ECO:0000256" key="1">
    <source>
        <dbReference type="ARBA" id="ARBA00004651"/>
    </source>
</evidence>